<evidence type="ECO:0000256" key="3">
    <source>
        <dbReference type="ARBA" id="ARBA00023163"/>
    </source>
</evidence>
<dbReference type="Proteomes" id="UP000276542">
    <property type="component" value="Unassembled WGS sequence"/>
</dbReference>
<dbReference type="PROSITE" id="PS50977">
    <property type="entry name" value="HTH_TETR_2"/>
    <property type="match status" value="1"/>
</dbReference>
<feature type="DNA-binding region" description="H-T-H motif" evidence="4">
    <location>
        <begin position="62"/>
        <end position="81"/>
    </location>
</feature>
<dbReference type="PROSITE" id="PS01081">
    <property type="entry name" value="HTH_TETR_1"/>
    <property type="match status" value="1"/>
</dbReference>
<dbReference type="RefSeq" id="WP_120059053.1">
    <property type="nucleotide sequence ID" value="NZ_QYRP01000002.1"/>
</dbReference>
<evidence type="ECO:0000256" key="4">
    <source>
        <dbReference type="PROSITE-ProRule" id="PRU00335"/>
    </source>
</evidence>
<evidence type="ECO:0000259" key="6">
    <source>
        <dbReference type="PROSITE" id="PS50977"/>
    </source>
</evidence>
<dbReference type="Pfam" id="PF00440">
    <property type="entry name" value="TetR_N"/>
    <property type="match status" value="1"/>
</dbReference>
<name>A0A3A5H3B8_9ACTN</name>
<keyword evidence="3" id="KW-0804">Transcription</keyword>
<proteinExistence type="predicted"/>
<accession>A0A3A5H3B8</accession>
<dbReference type="InterPro" id="IPR001647">
    <property type="entry name" value="HTH_TetR"/>
</dbReference>
<evidence type="ECO:0000256" key="5">
    <source>
        <dbReference type="SAM" id="MobiDB-lite"/>
    </source>
</evidence>
<evidence type="ECO:0000256" key="2">
    <source>
        <dbReference type="ARBA" id="ARBA00023125"/>
    </source>
</evidence>
<sequence>MSKTEGSGERSERRPKLPIPRVPSVGAVTGISRRQQYSASTRKALVMAAESLFALRGYAATSLDAIVADAKVTKGALYHHFSGKQGIFEAVLEDVEDQAARQIQKAIKGVVDPSEKALAGLREFLRIVQQPTYSRVVVQEGPAVLGRERHREQEDRSTFGIVQGLVRDLLGDEELALDDDMLQTIARIFFGALSAAGETVVGSADPAAASIRVESAMGLFLAGIRALGEKKPDVSGS</sequence>
<dbReference type="InterPro" id="IPR009057">
    <property type="entry name" value="Homeodomain-like_sf"/>
</dbReference>
<dbReference type="Pfam" id="PF21351">
    <property type="entry name" value="TetR_C_41"/>
    <property type="match status" value="1"/>
</dbReference>
<comment type="caution">
    <text evidence="7">The sequence shown here is derived from an EMBL/GenBank/DDBJ whole genome shotgun (WGS) entry which is preliminary data.</text>
</comment>
<feature type="region of interest" description="Disordered" evidence="5">
    <location>
        <begin position="1"/>
        <end position="24"/>
    </location>
</feature>
<dbReference type="Gene3D" id="1.10.357.10">
    <property type="entry name" value="Tetracycline Repressor, domain 2"/>
    <property type="match status" value="1"/>
</dbReference>
<dbReference type="PRINTS" id="PR00455">
    <property type="entry name" value="HTHTETR"/>
</dbReference>
<dbReference type="InterPro" id="IPR023772">
    <property type="entry name" value="DNA-bd_HTH_TetR-type_CS"/>
</dbReference>
<dbReference type="PANTHER" id="PTHR30055">
    <property type="entry name" value="HTH-TYPE TRANSCRIPTIONAL REGULATOR RUTR"/>
    <property type="match status" value="1"/>
</dbReference>
<protein>
    <submittedName>
        <fullName evidence="7">TetR/AcrR family transcriptional regulator</fullName>
    </submittedName>
</protein>
<evidence type="ECO:0000313" key="7">
    <source>
        <dbReference type="EMBL" id="RJS45152.1"/>
    </source>
</evidence>
<keyword evidence="8" id="KW-1185">Reference proteome</keyword>
<dbReference type="EMBL" id="QYRP01000002">
    <property type="protein sequence ID" value="RJS45152.1"/>
    <property type="molecule type" value="Genomic_DNA"/>
</dbReference>
<reference evidence="8" key="1">
    <citation type="submission" date="2018-09" db="EMBL/GenBank/DDBJ databases">
        <authorList>
            <person name="Zhu H."/>
        </authorList>
    </citation>
    <scope>NUCLEOTIDE SEQUENCE [LARGE SCALE GENOMIC DNA]</scope>
    <source>
        <strain evidence="8">K1W22B-1</strain>
    </source>
</reference>
<dbReference type="GO" id="GO:0003700">
    <property type="term" value="F:DNA-binding transcription factor activity"/>
    <property type="evidence" value="ECO:0007669"/>
    <property type="project" value="TreeGrafter"/>
</dbReference>
<evidence type="ECO:0000313" key="8">
    <source>
        <dbReference type="Proteomes" id="UP000276542"/>
    </source>
</evidence>
<organism evidence="7 8">
    <name type="scientific">Nocardioides cavernaquae</name>
    <dbReference type="NCBI Taxonomy" id="2321396"/>
    <lineage>
        <taxon>Bacteria</taxon>
        <taxon>Bacillati</taxon>
        <taxon>Actinomycetota</taxon>
        <taxon>Actinomycetes</taxon>
        <taxon>Propionibacteriales</taxon>
        <taxon>Nocardioidaceae</taxon>
        <taxon>Nocardioides</taxon>
    </lineage>
</organism>
<keyword evidence="1" id="KW-0805">Transcription regulation</keyword>
<gene>
    <name evidence="7" type="ORF">D4739_02140</name>
</gene>
<dbReference type="OrthoDB" id="9805134at2"/>
<feature type="compositionally biased region" description="Basic and acidic residues" evidence="5">
    <location>
        <begin position="1"/>
        <end position="15"/>
    </location>
</feature>
<dbReference type="InterPro" id="IPR049484">
    <property type="entry name" value="Rv0078-like_C"/>
</dbReference>
<dbReference type="InterPro" id="IPR050109">
    <property type="entry name" value="HTH-type_TetR-like_transc_reg"/>
</dbReference>
<feature type="domain" description="HTH tetR-type" evidence="6">
    <location>
        <begin position="39"/>
        <end position="99"/>
    </location>
</feature>
<dbReference type="GO" id="GO:0000976">
    <property type="term" value="F:transcription cis-regulatory region binding"/>
    <property type="evidence" value="ECO:0007669"/>
    <property type="project" value="TreeGrafter"/>
</dbReference>
<evidence type="ECO:0000256" key="1">
    <source>
        <dbReference type="ARBA" id="ARBA00023015"/>
    </source>
</evidence>
<dbReference type="PANTHER" id="PTHR30055:SF234">
    <property type="entry name" value="HTH-TYPE TRANSCRIPTIONAL REGULATOR BETI"/>
    <property type="match status" value="1"/>
</dbReference>
<dbReference type="AlphaFoldDB" id="A0A3A5H3B8"/>
<keyword evidence="2 4" id="KW-0238">DNA-binding</keyword>
<dbReference type="SUPFAM" id="SSF46689">
    <property type="entry name" value="Homeodomain-like"/>
    <property type="match status" value="1"/>
</dbReference>